<keyword evidence="1" id="KW-0677">Repeat</keyword>
<organism evidence="5 6">
    <name type="scientific">Candidatus Ornithospirochaeta stercoripullorum</name>
    <dbReference type="NCBI Taxonomy" id="2840899"/>
    <lineage>
        <taxon>Bacteria</taxon>
        <taxon>Pseudomonadati</taxon>
        <taxon>Spirochaetota</taxon>
        <taxon>Spirochaetia</taxon>
        <taxon>Spirochaetales</taxon>
        <taxon>Spirochaetaceae</taxon>
        <taxon>Spirochaetaceae incertae sedis</taxon>
        <taxon>Candidatus Ornithospirochaeta</taxon>
    </lineage>
</organism>
<dbReference type="SMART" id="SM00028">
    <property type="entry name" value="TPR"/>
    <property type="match status" value="1"/>
</dbReference>
<sequence length="211" mass="23958">MKKALFAIIAISLAFSTSCHTITEEEKAQVYIMEGSRQSGEEATETYLSALEEVETPSIYYNLAYSYLEAGEYDKAAETAEKAEELYPEYLRFSYLKAYAYRAEGRIWSYEKTLRDIIDRDPGNITIRDMLLEHYITTGRKQDAAALAEETLPYDHADGLALRALAGNSAFFASIAPEENEEEKKERIWTEPPFIYMPLSLLNGEADLTLL</sequence>
<dbReference type="Proteomes" id="UP000823615">
    <property type="component" value="Unassembled WGS sequence"/>
</dbReference>
<evidence type="ECO:0000256" key="1">
    <source>
        <dbReference type="ARBA" id="ARBA00022737"/>
    </source>
</evidence>
<feature type="repeat" description="TPR" evidence="3">
    <location>
        <begin position="57"/>
        <end position="90"/>
    </location>
</feature>
<dbReference type="PROSITE" id="PS50005">
    <property type="entry name" value="TPR"/>
    <property type="match status" value="1"/>
</dbReference>
<evidence type="ECO:0000313" key="5">
    <source>
        <dbReference type="EMBL" id="MBO8435492.1"/>
    </source>
</evidence>
<dbReference type="InterPro" id="IPR019734">
    <property type="entry name" value="TPR_rpt"/>
</dbReference>
<keyword evidence="4" id="KW-0732">Signal</keyword>
<dbReference type="InterPro" id="IPR013105">
    <property type="entry name" value="TPR_2"/>
</dbReference>
<proteinExistence type="predicted"/>
<dbReference type="AlphaFoldDB" id="A0A9D9DYQ7"/>
<accession>A0A9D9DYQ7</accession>
<feature type="signal peptide" evidence="4">
    <location>
        <begin position="1"/>
        <end position="21"/>
    </location>
</feature>
<evidence type="ECO:0000313" key="6">
    <source>
        <dbReference type="Proteomes" id="UP000823615"/>
    </source>
</evidence>
<dbReference type="EMBL" id="JADIMT010000013">
    <property type="protein sequence ID" value="MBO8435492.1"/>
    <property type="molecule type" value="Genomic_DNA"/>
</dbReference>
<evidence type="ECO:0000256" key="2">
    <source>
        <dbReference type="ARBA" id="ARBA00022803"/>
    </source>
</evidence>
<dbReference type="PROSITE" id="PS51257">
    <property type="entry name" value="PROKAR_LIPOPROTEIN"/>
    <property type="match status" value="1"/>
</dbReference>
<keyword evidence="2 3" id="KW-0802">TPR repeat</keyword>
<dbReference type="InterPro" id="IPR011990">
    <property type="entry name" value="TPR-like_helical_dom_sf"/>
</dbReference>
<evidence type="ECO:0000256" key="3">
    <source>
        <dbReference type="PROSITE-ProRule" id="PRU00339"/>
    </source>
</evidence>
<dbReference type="SUPFAM" id="SSF48452">
    <property type="entry name" value="TPR-like"/>
    <property type="match status" value="1"/>
</dbReference>
<dbReference type="Pfam" id="PF07719">
    <property type="entry name" value="TPR_2"/>
    <property type="match status" value="1"/>
</dbReference>
<dbReference type="PROSITE" id="PS50293">
    <property type="entry name" value="TPR_REGION"/>
    <property type="match status" value="1"/>
</dbReference>
<evidence type="ECO:0000256" key="4">
    <source>
        <dbReference type="SAM" id="SignalP"/>
    </source>
</evidence>
<reference evidence="5" key="1">
    <citation type="submission" date="2020-10" db="EMBL/GenBank/DDBJ databases">
        <authorList>
            <person name="Gilroy R."/>
        </authorList>
    </citation>
    <scope>NUCLEOTIDE SEQUENCE</scope>
    <source>
        <strain evidence="5">7293</strain>
    </source>
</reference>
<dbReference type="Gene3D" id="1.25.40.10">
    <property type="entry name" value="Tetratricopeptide repeat domain"/>
    <property type="match status" value="1"/>
</dbReference>
<feature type="chain" id="PRO_5038538202" evidence="4">
    <location>
        <begin position="22"/>
        <end position="211"/>
    </location>
</feature>
<reference evidence="5" key="2">
    <citation type="journal article" date="2021" name="PeerJ">
        <title>Extensive microbial diversity within the chicken gut microbiome revealed by metagenomics and culture.</title>
        <authorList>
            <person name="Gilroy R."/>
            <person name="Ravi A."/>
            <person name="Getino M."/>
            <person name="Pursley I."/>
            <person name="Horton D.L."/>
            <person name="Alikhan N.F."/>
            <person name="Baker D."/>
            <person name="Gharbi K."/>
            <person name="Hall N."/>
            <person name="Watson M."/>
            <person name="Adriaenssens E.M."/>
            <person name="Foster-Nyarko E."/>
            <person name="Jarju S."/>
            <person name="Secka A."/>
            <person name="Antonio M."/>
            <person name="Oren A."/>
            <person name="Chaudhuri R.R."/>
            <person name="La Ragione R."/>
            <person name="Hildebrand F."/>
            <person name="Pallen M.J."/>
        </authorList>
    </citation>
    <scope>NUCLEOTIDE SEQUENCE</scope>
    <source>
        <strain evidence="5">7293</strain>
    </source>
</reference>
<gene>
    <name evidence="5" type="ORF">IAA97_00710</name>
</gene>
<name>A0A9D9DYQ7_9SPIO</name>
<comment type="caution">
    <text evidence="5">The sequence shown here is derived from an EMBL/GenBank/DDBJ whole genome shotgun (WGS) entry which is preliminary data.</text>
</comment>
<protein>
    <submittedName>
        <fullName evidence="5">Tetratricopeptide repeat protein</fullName>
    </submittedName>
</protein>